<dbReference type="GO" id="GO:0009401">
    <property type="term" value="P:phosphoenolpyruvate-dependent sugar phosphotransferase system"/>
    <property type="evidence" value="ECO:0007669"/>
    <property type="project" value="InterPro"/>
</dbReference>
<dbReference type="InterPro" id="IPR004701">
    <property type="entry name" value="PTS_EIIA_man-typ"/>
</dbReference>
<dbReference type="STRING" id="1121298.SAMN05444401_3730"/>
<feature type="domain" description="PTS EIIA type-4" evidence="2">
    <location>
        <begin position="3"/>
        <end position="125"/>
    </location>
</feature>
<dbReference type="SUPFAM" id="SSF53062">
    <property type="entry name" value="PTS system fructose IIA component-like"/>
    <property type="match status" value="1"/>
</dbReference>
<dbReference type="EMBL" id="FQZO01000007">
    <property type="protein sequence ID" value="SHJ73046.1"/>
    <property type="molecule type" value="Genomic_DNA"/>
</dbReference>
<dbReference type="RefSeq" id="WP_073010272.1">
    <property type="nucleotide sequence ID" value="NZ_FQZO01000007.1"/>
</dbReference>
<dbReference type="PROSITE" id="PS51096">
    <property type="entry name" value="PTS_EIIA_TYPE_4"/>
    <property type="match status" value="1"/>
</dbReference>
<evidence type="ECO:0000313" key="4">
    <source>
        <dbReference type="Proteomes" id="UP000184080"/>
    </source>
</evidence>
<name>A0A1M6LPB5_9CLOT</name>
<dbReference type="GO" id="GO:0016020">
    <property type="term" value="C:membrane"/>
    <property type="evidence" value="ECO:0007669"/>
    <property type="project" value="InterPro"/>
</dbReference>
<accession>A0A1M6LPB5</accession>
<dbReference type="PANTHER" id="PTHR33799:SF1">
    <property type="entry name" value="PTS SYSTEM MANNOSE-SPECIFIC EIIAB COMPONENT-RELATED"/>
    <property type="match status" value="1"/>
</dbReference>
<keyword evidence="1" id="KW-0808">Transferase</keyword>
<evidence type="ECO:0000259" key="2">
    <source>
        <dbReference type="PROSITE" id="PS51096"/>
    </source>
</evidence>
<protein>
    <submittedName>
        <fullName evidence="3">PTS system, mannose-specific IIA component</fullName>
    </submittedName>
</protein>
<sequence>MNEVGIILISHGEFAKYAMKSAEMIVGKQENYEIVSVTDDKDLQNVVEELKAVYEKVKNDREVIVLADIFGGTPSNSSSSLLLGGADVVVYTGFNLPVLLELLLIRELPIEEIKRRVENVYKETFINVNDKLGRKEIFEYDSL</sequence>
<dbReference type="AlphaFoldDB" id="A0A1M6LPB5"/>
<dbReference type="InterPro" id="IPR051471">
    <property type="entry name" value="Bacterial_PTS_sugar_comp"/>
</dbReference>
<organism evidence="3 4">
    <name type="scientific">Clostridium amylolyticum</name>
    <dbReference type="NCBI Taxonomy" id="1121298"/>
    <lineage>
        <taxon>Bacteria</taxon>
        <taxon>Bacillati</taxon>
        <taxon>Bacillota</taxon>
        <taxon>Clostridia</taxon>
        <taxon>Eubacteriales</taxon>
        <taxon>Clostridiaceae</taxon>
        <taxon>Clostridium</taxon>
    </lineage>
</organism>
<reference evidence="3 4" key="1">
    <citation type="submission" date="2016-11" db="EMBL/GenBank/DDBJ databases">
        <authorList>
            <person name="Jaros S."/>
            <person name="Januszkiewicz K."/>
            <person name="Wedrychowicz H."/>
        </authorList>
    </citation>
    <scope>NUCLEOTIDE SEQUENCE [LARGE SCALE GENOMIC DNA]</scope>
    <source>
        <strain evidence="3 4">DSM 21864</strain>
    </source>
</reference>
<gene>
    <name evidence="3" type="ORF">SAMN05444401_3730</name>
</gene>
<proteinExistence type="predicted"/>
<dbReference type="Gene3D" id="3.40.50.510">
    <property type="entry name" value="Phosphotransferase system, mannose-type IIA component"/>
    <property type="match status" value="1"/>
</dbReference>
<dbReference type="PANTHER" id="PTHR33799">
    <property type="entry name" value="PTS PERMEASE-RELATED-RELATED"/>
    <property type="match status" value="1"/>
</dbReference>
<dbReference type="Proteomes" id="UP000184080">
    <property type="component" value="Unassembled WGS sequence"/>
</dbReference>
<dbReference type="InterPro" id="IPR036662">
    <property type="entry name" value="PTS_EIIA_man-typ_sf"/>
</dbReference>
<dbReference type="Pfam" id="PF03610">
    <property type="entry name" value="EIIA-man"/>
    <property type="match status" value="1"/>
</dbReference>
<keyword evidence="4" id="KW-1185">Reference proteome</keyword>
<evidence type="ECO:0000313" key="3">
    <source>
        <dbReference type="EMBL" id="SHJ73046.1"/>
    </source>
</evidence>
<dbReference type="GO" id="GO:0016740">
    <property type="term" value="F:transferase activity"/>
    <property type="evidence" value="ECO:0007669"/>
    <property type="project" value="UniProtKB-KW"/>
</dbReference>
<evidence type="ECO:0000256" key="1">
    <source>
        <dbReference type="ARBA" id="ARBA00022679"/>
    </source>
</evidence>